<dbReference type="EMBL" id="FZOS01000015">
    <property type="protein sequence ID" value="SNS77710.1"/>
    <property type="molecule type" value="Genomic_DNA"/>
</dbReference>
<organism evidence="1 2">
    <name type="scientific">Edaphosphingomonas laterariae</name>
    <dbReference type="NCBI Taxonomy" id="861865"/>
    <lineage>
        <taxon>Bacteria</taxon>
        <taxon>Pseudomonadati</taxon>
        <taxon>Pseudomonadota</taxon>
        <taxon>Alphaproteobacteria</taxon>
        <taxon>Sphingomonadales</taxon>
        <taxon>Rhizorhabdaceae</taxon>
        <taxon>Edaphosphingomonas</taxon>
    </lineage>
</organism>
<dbReference type="InterPro" id="IPR017853">
    <property type="entry name" value="GH"/>
</dbReference>
<evidence type="ECO:0000313" key="2">
    <source>
        <dbReference type="Proteomes" id="UP000198281"/>
    </source>
</evidence>
<evidence type="ECO:0008006" key="3">
    <source>
        <dbReference type="Google" id="ProtNLM"/>
    </source>
</evidence>
<reference evidence="2" key="1">
    <citation type="submission" date="2017-06" db="EMBL/GenBank/DDBJ databases">
        <authorList>
            <person name="Varghese N."/>
            <person name="Submissions S."/>
        </authorList>
    </citation>
    <scope>NUCLEOTIDE SEQUENCE [LARGE SCALE GENOMIC DNA]</scope>
    <source>
        <strain evidence="2">LNB2</strain>
    </source>
</reference>
<keyword evidence="2" id="KW-1185">Reference proteome</keyword>
<dbReference type="SUPFAM" id="SSF51445">
    <property type="entry name" value="(Trans)glycosidases"/>
    <property type="match status" value="1"/>
</dbReference>
<sequence length="537" mass="58279">MPNWPAMTQYVAKHPKRAGLMAAGVGSIAVAAALAAPAMFGVADQAVAAVPVPPMSLGINLAQPNYYSADRALMNLAKGAGWASQRPGVRGWQKFDPAQLDGAGRIKMLLPEERGNLALVPPEGAFGDKPTRIRCTWQGRGSLSVGGAGRASSNGGRSMEFDWAPANGPKAHTAWVTLSQVDPADPVRDLDCREKGASPTALFSPAYLRSLTGYKLLRFMDWQSTNINAPIDWANRPTPETQSQASKQGASVELMVALANEAGADPWFAMPWNADEDFQRRFATYVRDNLAPGRTVYVEMGNEVWNWAFRVTTQAKEEGMAAGLAPGNIGEAMLRRYAEKSTWMHKIWADVFKATPNRLVRVISTQNANPWSARVVLDYKDTAQNFDALATAPYFGGDTFTGDRVAQTDLDAAFRFMSADVDAALAKAAENKTLAARYGKRYLAYEAGQHVTSKDTALIAGTNRDPRMYDLYLKYMQGWQAQIGDTMMLYNSVGPISHFGAWGLSEYSGQPEADAPKQRAVSDFMRGLGGGEARAAN</sequence>
<proteinExistence type="predicted"/>
<dbReference type="AlphaFoldDB" id="A0A239H8M3"/>
<gene>
    <name evidence="1" type="ORF">SAMN06295912_11581</name>
</gene>
<dbReference type="Gene3D" id="3.20.20.80">
    <property type="entry name" value="Glycosidases"/>
    <property type="match status" value="1"/>
</dbReference>
<dbReference type="Proteomes" id="UP000198281">
    <property type="component" value="Unassembled WGS sequence"/>
</dbReference>
<name>A0A239H8M3_9SPHN</name>
<accession>A0A239H8M3</accession>
<evidence type="ECO:0000313" key="1">
    <source>
        <dbReference type="EMBL" id="SNS77710.1"/>
    </source>
</evidence>
<protein>
    <recommendedName>
        <fullName evidence="3">Cellulose-binding protein</fullName>
    </recommendedName>
</protein>